<dbReference type="SUPFAM" id="SSF50249">
    <property type="entry name" value="Nucleic acid-binding proteins"/>
    <property type="match status" value="1"/>
</dbReference>
<gene>
    <name evidence="20" type="ORF">TPSD3_13915</name>
</gene>
<reference evidence="20 21" key="1">
    <citation type="submission" date="2016-12" db="EMBL/GenBank/DDBJ databases">
        <title>Thioflexothrix psekupsii D3 genome sequencing and assembly.</title>
        <authorList>
            <person name="Fomenkov A."/>
            <person name="Vincze T."/>
            <person name="Grabovich M."/>
            <person name="Anton B.P."/>
            <person name="Dubinina G."/>
            <person name="Orlova M."/>
            <person name="Belousova E."/>
            <person name="Roberts R.J."/>
        </authorList>
    </citation>
    <scope>NUCLEOTIDE SEQUENCE [LARGE SCALE GENOMIC DNA]</scope>
    <source>
        <strain evidence="20">D3</strain>
    </source>
</reference>
<feature type="domain" description="S1 motif" evidence="19">
    <location>
        <begin position="39"/>
        <end position="117"/>
    </location>
</feature>
<feature type="region of interest" description="Disordered" evidence="18">
    <location>
        <begin position="589"/>
        <end position="686"/>
    </location>
</feature>
<dbReference type="OrthoDB" id="9804278at2"/>
<dbReference type="SMART" id="SM00316">
    <property type="entry name" value="S1"/>
    <property type="match status" value="1"/>
</dbReference>
<dbReference type="AlphaFoldDB" id="A0A251X3Z5"/>
<dbReference type="PROSITE" id="PS50126">
    <property type="entry name" value="S1"/>
    <property type="match status" value="1"/>
</dbReference>
<feature type="compositionally biased region" description="Basic and acidic residues" evidence="18">
    <location>
        <begin position="672"/>
        <end position="686"/>
    </location>
</feature>
<feature type="region of interest" description="Disordered" evidence="18">
    <location>
        <begin position="495"/>
        <end position="553"/>
    </location>
</feature>
<accession>A0A251X3Z5</accession>
<evidence type="ECO:0000256" key="9">
    <source>
        <dbReference type="ARBA" id="ARBA00022694"/>
    </source>
</evidence>
<dbReference type="GO" id="GO:0008033">
    <property type="term" value="P:tRNA processing"/>
    <property type="evidence" value="ECO:0007669"/>
    <property type="project" value="UniProtKB-KW"/>
</dbReference>
<dbReference type="GO" id="GO:0006364">
    <property type="term" value="P:rRNA processing"/>
    <property type="evidence" value="ECO:0007669"/>
    <property type="project" value="UniProtKB-KW"/>
</dbReference>
<dbReference type="EMBL" id="MSLT01000023">
    <property type="protein sequence ID" value="OUD12214.1"/>
    <property type="molecule type" value="Genomic_DNA"/>
</dbReference>
<keyword evidence="10" id="KW-0540">Nuclease</keyword>
<dbReference type="InterPro" id="IPR019307">
    <property type="entry name" value="RNA-bd_AU-1/RNase_E/G"/>
</dbReference>
<keyword evidence="14" id="KW-0378">Hydrolase</keyword>
<evidence type="ECO:0000256" key="17">
    <source>
        <dbReference type="ARBA" id="ARBA00023136"/>
    </source>
</evidence>
<evidence type="ECO:0000256" key="18">
    <source>
        <dbReference type="SAM" id="MobiDB-lite"/>
    </source>
</evidence>
<dbReference type="RefSeq" id="WP_086489139.1">
    <property type="nucleotide sequence ID" value="NZ_MSLT01000023.1"/>
</dbReference>
<evidence type="ECO:0000313" key="20">
    <source>
        <dbReference type="EMBL" id="OUD12214.1"/>
    </source>
</evidence>
<keyword evidence="6" id="KW-0963">Cytoplasm</keyword>
<keyword evidence="12" id="KW-0699">rRNA-binding</keyword>
<keyword evidence="15" id="KW-0460">Magnesium</keyword>
<comment type="cofactor">
    <cofactor evidence="1">
        <name>Mg(2+)</name>
        <dbReference type="ChEBI" id="CHEBI:18420"/>
    </cofactor>
</comment>
<feature type="compositionally biased region" description="Low complexity" evidence="18">
    <location>
        <begin position="532"/>
        <end position="541"/>
    </location>
</feature>
<dbReference type="Pfam" id="PF00575">
    <property type="entry name" value="S1"/>
    <property type="match status" value="1"/>
</dbReference>
<dbReference type="Pfam" id="PF20833">
    <property type="entry name" value="RNase_E_G_Thio"/>
    <property type="match status" value="1"/>
</dbReference>
<keyword evidence="16" id="KW-0694">RNA-binding</keyword>
<keyword evidence="9" id="KW-0819">tRNA processing</keyword>
<dbReference type="GO" id="GO:0019843">
    <property type="term" value="F:rRNA binding"/>
    <property type="evidence" value="ECO:0007669"/>
    <property type="project" value="UniProtKB-KW"/>
</dbReference>
<keyword evidence="13" id="KW-0255">Endonuclease</keyword>
<name>A0A251X3Z5_9GAMM</name>
<dbReference type="Proteomes" id="UP000194798">
    <property type="component" value="Unassembled WGS sequence"/>
</dbReference>
<protein>
    <recommendedName>
        <fullName evidence="4">Ribonuclease G</fullName>
    </recommendedName>
</protein>
<evidence type="ECO:0000256" key="14">
    <source>
        <dbReference type="ARBA" id="ARBA00022801"/>
    </source>
</evidence>
<sequence>MKRILINATQREEVRVAVVDGQRLYNFDVETANHQQIKANIYKARITRIEPGLDAVFVDYGGDRHGFLPLKDVAVENFQGDTHNGRGRCDQLREGQELLVQVDKEGQGNKGAALTTYISLAGRYLVLMPNNPRAGGVSRRIEGADRSEAREAMNTLVLPEGMGIILRTAGVGKTAEELKWDLDYLLQLWYAIVEAAGSRSGPFLVYQESNVIIRAIRDYLREEIGEIWVDEPEIYNEAVGFMRQVMPTFVNKVKYYDEKIPLFTRFQLETQIESAFQREIKLPSGGTIVLDHTEALLAIDINSARATRGADIEETALNTNLEAVDEIARQLRLRDIGGLIVIDFIDMLSHRHQRSVESRMKELLKMDRARVQVGRISRFGLLEMSRQRLRSPLGKVMQMRCPRCQGQGTVRSTESFALAMLRLLEEEAMKTQTQALLAQLPLEVATFLLNEKRHVLDEIEARQNIKLVLIPNPNWHTPKYEVQRIKTEDKKDLPASYHMLNTPDDSQRYALPTRQQPTTSSEEPAVKTLNYTATPTASPRRVTPPPPPLQPTGFLQRLWESLFGDSPKKAAHSPTDASFAPQEVEHIVPEEMTDDPSTEQNAQPTANRERSQIRRGRRGTRRKRDNTDNRSTTDKYAETNDSDSSYVAPYAPSDDNRDESEADSVTTVARPRSTEPKLENKSEDNH</sequence>
<feature type="compositionally biased region" description="Basic and acidic residues" evidence="18">
    <location>
        <begin position="625"/>
        <end position="638"/>
    </location>
</feature>
<dbReference type="Gene3D" id="2.40.50.140">
    <property type="entry name" value="Nucleic acid-binding proteins"/>
    <property type="match status" value="1"/>
</dbReference>
<proteinExistence type="inferred from homology"/>
<evidence type="ECO:0000256" key="5">
    <source>
        <dbReference type="ARBA" id="ARBA00022475"/>
    </source>
</evidence>
<evidence type="ECO:0000259" key="19">
    <source>
        <dbReference type="PROSITE" id="PS50126"/>
    </source>
</evidence>
<evidence type="ECO:0000256" key="15">
    <source>
        <dbReference type="ARBA" id="ARBA00022842"/>
    </source>
</evidence>
<dbReference type="GO" id="GO:0005737">
    <property type="term" value="C:cytoplasm"/>
    <property type="evidence" value="ECO:0007669"/>
    <property type="project" value="UniProtKB-SubCell"/>
</dbReference>
<evidence type="ECO:0000256" key="3">
    <source>
        <dbReference type="ARBA" id="ARBA00005663"/>
    </source>
</evidence>
<dbReference type="PANTHER" id="PTHR30001">
    <property type="entry name" value="RIBONUCLEASE"/>
    <property type="match status" value="1"/>
</dbReference>
<comment type="similarity">
    <text evidence="3">Belongs to the RNase E/G family. RNase G subfamily.</text>
</comment>
<keyword evidence="11" id="KW-0479">Metal-binding</keyword>
<evidence type="ECO:0000256" key="8">
    <source>
        <dbReference type="ARBA" id="ARBA00022552"/>
    </source>
</evidence>
<feature type="compositionally biased region" description="Polar residues" evidence="18">
    <location>
        <begin position="513"/>
        <end position="522"/>
    </location>
</feature>
<dbReference type="NCBIfam" id="TIGR00757">
    <property type="entry name" value="RNaseEG"/>
    <property type="match status" value="1"/>
</dbReference>
<evidence type="ECO:0000256" key="11">
    <source>
        <dbReference type="ARBA" id="ARBA00022723"/>
    </source>
</evidence>
<keyword evidence="7" id="KW-0997">Cell inner membrane</keyword>
<keyword evidence="17" id="KW-0472">Membrane</keyword>
<feature type="compositionally biased region" description="Basic residues" evidence="18">
    <location>
        <begin position="613"/>
        <end position="624"/>
    </location>
</feature>
<dbReference type="GO" id="GO:0046872">
    <property type="term" value="F:metal ion binding"/>
    <property type="evidence" value="ECO:0007669"/>
    <property type="project" value="UniProtKB-KW"/>
</dbReference>
<keyword evidence="8" id="KW-0698">rRNA processing</keyword>
<dbReference type="GO" id="GO:0004519">
    <property type="term" value="F:endonuclease activity"/>
    <property type="evidence" value="ECO:0007669"/>
    <property type="project" value="UniProtKB-KW"/>
</dbReference>
<evidence type="ECO:0000313" key="21">
    <source>
        <dbReference type="Proteomes" id="UP000194798"/>
    </source>
</evidence>
<comment type="subcellular location">
    <subcellularLocation>
        <location evidence="2">Cytoplasm</location>
    </subcellularLocation>
</comment>
<dbReference type="PANTHER" id="PTHR30001:SF1">
    <property type="entry name" value="RIBONUCLEASE E_G-LIKE PROTEIN, CHLOROPLASTIC"/>
    <property type="match status" value="1"/>
</dbReference>
<comment type="caution">
    <text evidence="20">The sequence shown here is derived from an EMBL/GenBank/DDBJ whole genome shotgun (WGS) entry which is preliminary data.</text>
</comment>
<dbReference type="Gene3D" id="3.40.1260.20">
    <property type="entry name" value="Ribonuclease E, catalytic domain"/>
    <property type="match status" value="1"/>
</dbReference>
<evidence type="ECO:0000256" key="13">
    <source>
        <dbReference type="ARBA" id="ARBA00022759"/>
    </source>
</evidence>
<keyword evidence="5" id="KW-1003">Cell membrane</keyword>
<evidence type="ECO:0000256" key="2">
    <source>
        <dbReference type="ARBA" id="ARBA00004496"/>
    </source>
</evidence>
<evidence type="ECO:0000256" key="7">
    <source>
        <dbReference type="ARBA" id="ARBA00022519"/>
    </source>
</evidence>
<evidence type="ECO:0000256" key="4">
    <source>
        <dbReference type="ARBA" id="ARBA00017719"/>
    </source>
</evidence>
<evidence type="ECO:0000256" key="16">
    <source>
        <dbReference type="ARBA" id="ARBA00022884"/>
    </source>
</evidence>
<dbReference type="Pfam" id="PF10150">
    <property type="entry name" value="RNase_E_G"/>
    <property type="match status" value="1"/>
</dbReference>
<dbReference type="InterPro" id="IPR003029">
    <property type="entry name" value="S1_domain"/>
</dbReference>
<organism evidence="20 21">
    <name type="scientific">Thioflexithrix psekupsensis</name>
    <dbReference type="NCBI Taxonomy" id="1570016"/>
    <lineage>
        <taxon>Bacteria</taxon>
        <taxon>Pseudomonadati</taxon>
        <taxon>Pseudomonadota</taxon>
        <taxon>Gammaproteobacteria</taxon>
        <taxon>Thiotrichales</taxon>
        <taxon>Thioflexithrix</taxon>
    </lineage>
</organism>
<dbReference type="CDD" id="cd04453">
    <property type="entry name" value="S1_RNase_E"/>
    <property type="match status" value="1"/>
</dbReference>
<keyword evidence="21" id="KW-1185">Reference proteome</keyword>
<evidence type="ECO:0000256" key="12">
    <source>
        <dbReference type="ARBA" id="ARBA00022730"/>
    </source>
</evidence>
<evidence type="ECO:0000256" key="1">
    <source>
        <dbReference type="ARBA" id="ARBA00001946"/>
    </source>
</evidence>
<dbReference type="InterPro" id="IPR004659">
    <property type="entry name" value="RNase_E/G"/>
</dbReference>
<evidence type="ECO:0000256" key="6">
    <source>
        <dbReference type="ARBA" id="ARBA00022490"/>
    </source>
</evidence>
<evidence type="ECO:0000256" key="10">
    <source>
        <dbReference type="ARBA" id="ARBA00022722"/>
    </source>
</evidence>
<dbReference type="GO" id="GO:0016787">
    <property type="term" value="F:hydrolase activity"/>
    <property type="evidence" value="ECO:0007669"/>
    <property type="project" value="UniProtKB-KW"/>
</dbReference>
<dbReference type="InterPro" id="IPR048583">
    <property type="entry name" value="RNase_E_G_thioredoxin-like"/>
</dbReference>
<dbReference type="InterPro" id="IPR012340">
    <property type="entry name" value="NA-bd_OB-fold"/>
</dbReference>
<dbReference type="GO" id="GO:0004540">
    <property type="term" value="F:RNA nuclease activity"/>
    <property type="evidence" value="ECO:0007669"/>
    <property type="project" value="InterPro"/>
</dbReference>